<feature type="domain" description="C2H2-type" evidence="12">
    <location>
        <begin position="476"/>
        <end position="499"/>
    </location>
</feature>
<dbReference type="InterPro" id="IPR041697">
    <property type="entry name" value="Znf-C2H2_11"/>
</dbReference>
<feature type="domain" description="C2H2-type" evidence="12">
    <location>
        <begin position="157"/>
        <end position="180"/>
    </location>
</feature>
<keyword evidence="8" id="KW-0804">Transcription</keyword>
<keyword evidence="5" id="KW-0862">Zinc</keyword>
<evidence type="ECO:0000313" key="13">
    <source>
        <dbReference type="EMBL" id="JAB56092.1"/>
    </source>
</evidence>
<dbReference type="Gene3D" id="3.30.160.60">
    <property type="entry name" value="Classic Zinc Finger"/>
    <property type="match status" value="8"/>
</dbReference>
<evidence type="ECO:0000256" key="10">
    <source>
        <dbReference type="PROSITE-ProRule" id="PRU00042"/>
    </source>
</evidence>
<proteinExistence type="evidence at transcript level"/>
<evidence type="ECO:0000256" key="5">
    <source>
        <dbReference type="ARBA" id="ARBA00022833"/>
    </source>
</evidence>
<accession>U5EFM5</accession>
<feature type="region of interest" description="Disordered" evidence="11">
    <location>
        <begin position="108"/>
        <end position="141"/>
    </location>
</feature>
<feature type="domain" description="C2H2-type" evidence="12">
    <location>
        <begin position="240"/>
        <end position="263"/>
    </location>
</feature>
<comment type="subcellular location">
    <subcellularLocation>
        <location evidence="1">Nucleus</location>
    </subcellularLocation>
</comment>
<evidence type="ECO:0000256" key="6">
    <source>
        <dbReference type="ARBA" id="ARBA00023015"/>
    </source>
</evidence>
<keyword evidence="3" id="KW-0677">Repeat</keyword>
<evidence type="ECO:0000256" key="3">
    <source>
        <dbReference type="ARBA" id="ARBA00022737"/>
    </source>
</evidence>
<dbReference type="PROSITE" id="PS00028">
    <property type="entry name" value="ZINC_FINGER_C2H2_1"/>
    <property type="match status" value="9"/>
</dbReference>
<dbReference type="AlphaFoldDB" id="U5EFM5"/>
<protein>
    <submittedName>
        <fullName evidence="13">Putative nucleic acid binding protein</fullName>
    </submittedName>
</protein>
<dbReference type="EMBL" id="GANO01003779">
    <property type="protein sequence ID" value="JAB56092.1"/>
    <property type="molecule type" value="mRNA"/>
</dbReference>
<keyword evidence="2" id="KW-0479">Metal-binding</keyword>
<organism evidence="13">
    <name type="scientific">Corethrella appendiculata</name>
    <dbReference type="NCBI Taxonomy" id="1370023"/>
    <lineage>
        <taxon>Eukaryota</taxon>
        <taxon>Metazoa</taxon>
        <taxon>Ecdysozoa</taxon>
        <taxon>Arthropoda</taxon>
        <taxon>Hexapoda</taxon>
        <taxon>Insecta</taxon>
        <taxon>Pterygota</taxon>
        <taxon>Neoptera</taxon>
        <taxon>Endopterygota</taxon>
        <taxon>Diptera</taxon>
        <taxon>Nematocera</taxon>
        <taxon>Culicoidea</taxon>
        <taxon>Chaoboridae</taxon>
        <taxon>Corethrella</taxon>
    </lineage>
</organism>
<dbReference type="SMART" id="SM00355">
    <property type="entry name" value="ZnF_C2H2"/>
    <property type="match status" value="16"/>
</dbReference>
<evidence type="ECO:0000256" key="8">
    <source>
        <dbReference type="ARBA" id="ARBA00023163"/>
    </source>
</evidence>
<sequence length="531" mass="62328">YDCEYPCFSHSEFIEHKLKCLNDYSRFQCELCEVVFKTINDFKVHLLNHQVANGETCKICGGKFLHLELHELTHGKVRTIYKCDICNELFATDKKLLEHEQKHKNVENTIDDKFDKNENESNDEVNDENNEDYVDDEDDSDYVEDEADVVEPTAEKFQCELCPRVFKSKTSLKLHKKVHTLTPQEILTCDICLMKFKYKHELTTHRTIVHEITKERCEICEKQVANISRHLELMHAEKTLECPACSQKYATKISLRQHMQQVHLKSIQEHYDCHLCGKKFTKNSLTKHLKSHEPTTKTFQCEHCSACFASLQSLKKHINNIHIAPKPRKNARDKSAGIKKVMCEICSKLFLYTGIKKHIATHFDGQECPVCHQKFRDINSHMLTHGEPQFFCGLCDKTCFTKYGLERHIEDRHGDGIKKRKCKRCDQSFENSRALETHRLAFHTEKSHRCEMCDKSFFTNSKLLRHMSIHTGAKDYFCKICDKAFTQAGNLREHEFTHSSVCEFKCDYCPKEFKLKRYLSRHMKEHMHLFG</sequence>
<feature type="domain" description="C2H2-type" evidence="12">
    <location>
        <begin position="448"/>
        <end position="475"/>
    </location>
</feature>
<feature type="compositionally biased region" description="Basic and acidic residues" evidence="11">
    <location>
        <begin position="108"/>
        <end position="119"/>
    </location>
</feature>
<dbReference type="FunFam" id="3.30.160.60:FF:000038">
    <property type="entry name" value="Zinc finger protein 624"/>
    <property type="match status" value="1"/>
</dbReference>
<feature type="compositionally biased region" description="Acidic residues" evidence="11">
    <location>
        <begin position="120"/>
        <end position="141"/>
    </location>
</feature>
<dbReference type="Pfam" id="PF16622">
    <property type="entry name" value="zf-C2H2_11"/>
    <property type="match status" value="1"/>
</dbReference>
<feature type="non-terminal residue" evidence="13">
    <location>
        <position position="1"/>
    </location>
</feature>
<evidence type="ECO:0000256" key="7">
    <source>
        <dbReference type="ARBA" id="ARBA00023125"/>
    </source>
</evidence>
<dbReference type="InterPro" id="IPR013087">
    <property type="entry name" value="Znf_C2H2_type"/>
</dbReference>
<keyword evidence="6" id="KW-0805">Transcription regulation</keyword>
<reference evidence="13" key="1">
    <citation type="journal article" date="2014" name="Insect Biochem. Mol. Biol.">
        <title>An insight into the sialome of the frog biting fly, Corethrella appendiculata.</title>
        <authorList>
            <person name="Ribeiro J.M.C."/>
            <person name="Chagas A.C."/>
            <person name="Pham V.M."/>
            <person name="Lounibos L.P."/>
            <person name="Calvo E."/>
        </authorList>
    </citation>
    <scope>NUCLEOTIDE SEQUENCE</scope>
    <source>
        <tissue evidence="13">Salivary glands</tissue>
    </source>
</reference>
<dbReference type="GO" id="GO:0005634">
    <property type="term" value="C:nucleus"/>
    <property type="evidence" value="ECO:0007669"/>
    <property type="project" value="UniProtKB-SubCell"/>
</dbReference>
<keyword evidence="4 10" id="KW-0863">Zinc-finger</keyword>
<keyword evidence="7" id="KW-0238">DNA-binding</keyword>
<feature type="domain" description="C2H2-type" evidence="12">
    <location>
        <begin position="504"/>
        <end position="526"/>
    </location>
</feature>
<dbReference type="GO" id="GO:0003677">
    <property type="term" value="F:DNA binding"/>
    <property type="evidence" value="ECO:0007669"/>
    <property type="project" value="UniProtKB-KW"/>
</dbReference>
<dbReference type="SUPFAM" id="SSF57667">
    <property type="entry name" value="beta-beta-alpha zinc fingers"/>
    <property type="match status" value="7"/>
</dbReference>
<dbReference type="Pfam" id="PF12874">
    <property type="entry name" value="zf-met"/>
    <property type="match status" value="1"/>
</dbReference>
<evidence type="ECO:0000259" key="12">
    <source>
        <dbReference type="PROSITE" id="PS50157"/>
    </source>
</evidence>
<evidence type="ECO:0000256" key="1">
    <source>
        <dbReference type="ARBA" id="ARBA00004123"/>
    </source>
</evidence>
<evidence type="ECO:0000256" key="4">
    <source>
        <dbReference type="ARBA" id="ARBA00022771"/>
    </source>
</evidence>
<feature type="domain" description="C2H2-type" evidence="12">
    <location>
        <begin position="299"/>
        <end position="327"/>
    </location>
</feature>
<dbReference type="FunFam" id="3.30.160.60:FF:000688">
    <property type="entry name" value="zinc finger protein 197 isoform X1"/>
    <property type="match status" value="1"/>
</dbReference>
<dbReference type="InterPro" id="IPR050826">
    <property type="entry name" value="Krueppel_C2H2_ZnFinger"/>
</dbReference>
<dbReference type="PROSITE" id="PS50157">
    <property type="entry name" value="ZINC_FINGER_C2H2_2"/>
    <property type="match status" value="9"/>
</dbReference>
<dbReference type="Pfam" id="PF00096">
    <property type="entry name" value="zf-C2H2"/>
    <property type="match status" value="5"/>
</dbReference>
<name>U5EFM5_9DIPT</name>
<evidence type="ECO:0000256" key="11">
    <source>
        <dbReference type="SAM" id="MobiDB-lite"/>
    </source>
</evidence>
<keyword evidence="9" id="KW-0539">Nucleus</keyword>
<evidence type="ECO:0000256" key="9">
    <source>
        <dbReference type="ARBA" id="ARBA00023242"/>
    </source>
</evidence>
<dbReference type="InterPro" id="IPR036236">
    <property type="entry name" value="Znf_C2H2_sf"/>
</dbReference>
<dbReference type="GO" id="GO:0030674">
    <property type="term" value="F:protein-macromolecule adaptor activity"/>
    <property type="evidence" value="ECO:0007669"/>
    <property type="project" value="UniProtKB-ARBA"/>
</dbReference>
<dbReference type="PANTHER" id="PTHR24377">
    <property type="entry name" value="IP01015P-RELATED"/>
    <property type="match status" value="1"/>
</dbReference>
<feature type="domain" description="C2H2-type" evidence="12">
    <location>
        <begin position="187"/>
        <end position="215"/>
    </location>
</feature>
<feature type="domain" description="C2H2-type" evidence="12">
    <location>
        <begin position="81"/>
        <end position="108"/>
    </location>
</feature>
<feature type="domain" description="C2H2-type" evidence="12">
    <location>
        <begin position="420"/>
        <end position="448"/>
    </location>
</feature>
<evidence type="ECO:0000256" key="2">
    <source>
        <dbReference type="ARBA" id="ARBA00022723"/>
    </source>
</evidence>
<dbReference type="GO" id="GO:0008270">
    <property type="term" value="F:zinc ion binding"/>
    <property type="evidence" value="ECO:0007669"/>
    <property type="project" value="UniProtKB-KW"/>
</dbReference>